<dbReference type="AlphaFoldDB" id="A0A8G1VPH7"/>
<keyword evidence="1" id="KW-1133">Transmembrane helix</keyword>
<gene>
    <name evidence="2" type="ORF">BO85DRAFT_282547</name>
</gene>
<keyword evidence="1" id="KW-0472">Membrane</keyword>
<keyword evidence="3" id="KW-1185">Reference proteome</keyword>
<evidence type="ECO:0000313" key="3">
    <source>
        <dbReference type="Proteomes" id="UP000249526"/>
    </source>
</evidence>
<dbReference type="RefSeq" id="XP_025515665.1">
    <property type="nucleotide sequence ID" value="XM_025655211.1"/>
</dbReference>
<feature type="transmembrane region" description="Helical" evidence="1">
    <location>
        <begin position="12"/>
        <end position="36"/>
    </location>
</feature>
<accession>A0A8G1VPH7</accession>
<sequence>MIIIFIDSIYFPIVTIGSCCLFIALTFSINAFSLLISGSRLISATPYWLRKLSHYCIVVSYYSSSRVREIRLLVKSPCSRTWCYIW</sequence>
<dbReference type="Proteomes" id="UP000249526">
    <property type="component" value="Unassembled WGS sequence"/>
</dbReference>
<evidence type="ECO:0000256" key="1">
    <source>
        <dbReference type="SAM" id="Phobius"/>
    </source>
</evidence>
<protein>
    <submittedName>
        <fullName evidence="2">Uncharacterized protein</fullName>
    </submittedName>
</protein>
<organism evidence="2 3">
    <name type="scientific">Aspergillus piperis CBS 112811</name>
    <dbReference type="NCBI Taxonomy" id="1448313"/>
    <lineage>
        <taxon>Eukaryota</taxon>
        <taxon>Fungi</taxon>
        <taxon>Dikarya</taxon>
        <taxon>Ascomycota</taxon>
        <taxon>Pezizomycotina</taxon>
        <taxon>Eurotiomycetes</taxon>
        <taxon>Eurotiomycetidae</taxon>
        <taxon>Eurotiales</taxon>
        <taxon>Aspergillaceae</taxon>
        <taxon>Aspergillus</taxon>
        <taxon>Aspergillus subgen. Circumdati</taxon>
    </lineage>
</organism>
<dbReference type="GeneID" id="37158613"/>
<evidence type="ECO:0000313" key="2">
    <source>
        <dbReference type="EMBL" id="RAH57743.1"/>
    </source>
</evidence>
<proteinExistence type="predicted"/>
<reference evidence="2 3" key="1">
    <citation type="submission" date="2018-02" db="EMBL/GenBank/DDBJ databases">
        <title>The genomes of Aspergillus section Nigri reveals drivers in fungal speciation.</title>
        <authorList>
            <consortium name="DOE Joint Genome Institute"/>
            <person name="Vesth T.C."/>
            <person name="Nybo J."/>
            <person name="Theobald S."/>
            <person name="Brandl J."/>
            <person name="Frisvad J.C."/>
            <person name="Nielsen K.F."/>
            <person name="Lyhne E.K."/>
            <person name="Kogle M.E."/>
            <person name="Kuo A."/>
            <person name="Riley R."/>
            <person name="Clum A."/>
            <person name="Nolan M."/>
            <person name="Lipzen A."/>
            <person name="Salamov A."/>
            <person name="Henrissat B."/>
            <person name="Wiebenga A."/>
            <person name="De vries R.P."/>
            <person name="Grigoriev I.V."/>
            <person name="Mortensen U.H."/>
            <person name="Andersen M.R."/>
            <person name="Baker S.E."/>
        </authorList>
    </citation>
    <scope>NUCLEOTIDE SEQUENCE [LARGE SCALE GENOMIC DNA]</scope>
    <source>
        <strain evidence="2 3">CBS 112811</strain>
    </source>
</reference>
<keyword evidence="1" id="KW-0812">Transmembrane</keyword>
<name>A0A8G1VPH7_9EURO</name>
<dbReference type="EMBL" id="KZ825061">
    <property type="protein sequence ID" value="RAH57743.1"/>
    <property type="molecule type" value="Genomic_DNA"/>
</dbReference>